<evidence type="ECO:0000313" key="3">
    <source>
        <dbReference type="EMBL" id="SDS60325.1"/>
    </source>
</evidence>
<proteinExistence type="predicted"/>
<accession>A0A1H1TJ34</accession>
<evidence type="ECO:0000259" key="2">
    <source>
        <dbReference type="Pfam" id="PF00326"/>
    </source>
</evidence>
<dbReference type="GO" id="GO:0004177">
    <property type="term" value="F:aminopeptidase activity"/>
    <property type="evidence" value="ECO:0007669"/>
    <property type="project" value="UniProtKB-KW"/>
</dbReference>
<dbReference type="PANTHER" id="PTHR43056">
    <property type="entry name" value="PEPTIDASE S9 PROLYL OLIGOPEPTIDASE"/>
    <property type="match status" value="1"/>
</dbReference>
<name>A0A1H1TJ34_9ACTN</name>
<dbReference type="Gene3D" id="3.40.50.1820">
    <property type="entry name" value="alpha/beta hydrolase"/>
    <property type="match status" value="1"/>
</dbReference>
<dbReference type="Proteomes" id="UP000198859">
    <property type="component" value="Chromosome I"/>
</dbReference>
<gene>
    <name evidence="3" type="ORF">SAMN04488570_2254</name>
</gene>
<dbReference type="OrthoDB" id="128799at2"/>
<dbReference type="Pfam" id="PF00326">
    <property type="entry name" value="Peptidase_S9"/>
    <property type="match status" value="1"/>
</dbReference>
<dbReference type="AlphaFoldDB" id="A0A1H1TJ34"/>
<keyword evidence="3" id="KW-0031">Aminopeptidase</keyword>
<feature type="domain" description="Peptidase S9 prolyl oligopeptidase catalytic" evidence="2">
    <location>
        <begin position="456"/>
        <end position="655"/>
    </location>
</feature>
<dbReference type="STRING" id="642780.SAMN04488570_2254"/>
<dbReference type="InterPro" id="IPR050585">
    <property type="entry name" value="Xaa-Pro_dipeptidyl-ppase/CocE"/>
</dbReference>
<dbReference type="PANTHER" id="PTHR43056:SF5">
    <property type="entry name" value="PEPTIDASE S9 PROLYL OLIGOPEPTIDASE CATALYTIC DOMAIN-CONTAINING PROTEIN"/>
    <property type="match status" value="1"/>
</dbReference>
<dbReference type="EMBL" id="LT629757">
    <property type="protein sequence ID" value="SDS60325.1"/>
    <property type="molecule type" value="Genomic_DNA"/>
</dbReference>
<organism evidence="3 4">
    <name type="scientific">Nocardioides scoriae</name>
    <dbReference type="NCBI Taxonomy" id="642780"/>
    <lineage>
        <taxon>Bacteria</taxon>
        <taxon>Bacillati</taxon>
        <taxon>Actinomycetota</taxon>
        <taxon>Actinomycetes</taxon>
        <taxon>Propionibacteriales</taxon>
        <taxon>Nocardioidaceae</taxon>
        <taxon>Nocardioides</taxon>
    </lineage>
</organism>
<dbReference type="SUPFAM" id="SSF69322">
    <property type="entry name" value="Tricorn protease domain 2"/>
    <property type="match status" value="1"/>
</dbReference>
<dbReference type="GO" id="GO:0008236">
    <property type="term" value="F:serine-type peptidase activity"/>
    <property type="evidence" value="ECO:0007669"/>
    <property type="project" value="InterPro"/>
</dbReference>
<keyword evidence="3" id="KW-0378">Hydrolase</keyword>
<dbReference type="InterPro" id="IPR029058">
    <property type="entry name" value="AB_hydrolase_fold"/>
</dbReference>
<dbReference type="InterPro" id="IPR001375">
    <property type="entry name" value="Peptidase_S9_cat"/>
</dbReference>
<evidence type="ECO:0000313" key="4">
    <source>
        <dbReference type="Proteomes" id="UP000198859"/>
    </source>
</evidence>
<sequence>MAPHVLPFGSWPSPVSPADLVAGGGVPAEPVVDGGAVHWLTTTPESGARVILRRRDADGTVTDLSPDWMSVRSRVHEYGGGAYAARGGVVVAVDLSTQQLWRLDGHPRPLSGGTADAAVRWAAPEIDLERGVVVVVREDHRDPAAEPVNELVRLPLEPTGEPGFGEVVVPGRRRSLPRPDADDAGDPALPDFVADPALSPDGRRLAWAQWSHPAMPWDAATVVVADLDAGGRPTSARAVAGAGTDLGRTAGTPVWLDADRLVLLTDPDDRAVPHLLDLAGDDAPVALAPADSEHGLPGWQFRMRTLAPLPDGRVATARTVEGVLRLSVLDPAAPGSVTDLDLPLVAVSGLATHPAGLVADAGLVETGFAAVVVAVDGDAARLEIVATRGTVPDPAHVAVAEPVSWTGHAGDTAHGFLHRPTHPEVTGPADELPPLVVVAHGGPTSATTTVPRAAYAFFTSRGIAVLDVNYAGSTGYGRAYRERLRGRWGVADIEDVVAGARHLADTGVVDGTRMGVRGGSAGGYVVLAALAFHDTFSAGISYFGVSDPSLLAQETHKMESRYLDGLIGPWPAARATYEERSPLHHVDGIRAPLLLLQGAEDRVVPPSQAEVMAASLREQRLPVALVVFPGEGHGFRDPAHIVRAAEMELSFLGQLWGFDPADDLEPLVVENL</sequence>
<protein>
    <submittedName>
        <fullName evidence="3">Dipeptidyl aminopeptidase/acylaminoacyl peptidase</fullName>
    </submittedName>
</protein>
<evidence type="ECO:0000256" key="1">
    <source>
        <dbReference type="SAM" id="MobiDB-lite"/>
    </source>
</evidence>
<dbReference type="GO" id="GO:0006508">
    <property type="term" value="P:proteolysis"/>
    <property type="evidence" value="ECO:0007669"/>
    <property type="project" value="InterPro"/>
</dbReference>
<keyword evidence="4" id="KW-1185">Reference proteome</keyword>
<keyword evidence="3" id="KW-0645">Protease</keyword>
<reference evidence="4" key="1">
    <citation type="submission" date="2016-10" db="EMBL/GenBank/DDBJ databases">
        <authorList>
            <person name="Varghese N."/>
            <person name="Submissions S."/>
        </authorList>
    </citation>
    <scope>NUCLEOTIDE SEQUENCE [LARGE SCALE GENOMIC DNA]</scope>
    <source>
        <strain evidence="4">DSM 22127</strain>
    </source>
</reference>
<dbReference type="RefSeq" id="WP_091729618.1">
    <property type="nucleotide sequence ID" value="NZ_LT629757.1"/>
</dbReference>
<feature type="region of interest" description="Disordered" evidence="1">
    <location>
        <begin position="163"/>
        <end position="189"/>
    </location>
</feature>
<dbReference type="SUPFAM" id="SSF53474">
    <property type="entry name" value="alpha/beta-Hydrolases"/>
    <property type="match status" value="1"/>
</dbReference>